<dbReference type="InterPro" id="IPR014628">
    <property type="entry name" value="Man6P_isomerase_Firm_short"/>
</dbReference>
<dbReference type="InterPro" id="IPR014710">
    <property type="entry name" value="RmlC-like_jellyroll"/>
</dbReference>
<reference evidence="9" key="1">
    <citation type="submission" date="2021-02" db="EMBL/GenBank/DDBJ databases">
        <title>Infant gut strain persistence is associated with maternal origin, phylogeny, and functional potential including surface adhesion and iron acquisition.</title>
        <authorList>
            <person name="Lou Y.C."/>
        </authorList>
    </citation>
    <scope>NUCLEOTIDE SEQUENCE</scope>
    <source>
        <strain evidence="9">L3_101_000M1_dasL3_101_000M1_concoct_87</strain>
    </source>
</reference>
<dbReference type="InterPro" id="IPR046457">
    <property type="entry name" value="PMI_typeI_cat"/>
</dbReference>
<keyword evidence="1 5" id="KW-0479">Metal-binding</keyword>
<dbReference type="Proteomes" id="UP000759273">
    <property type="component" value="Unassembled WGS sequence"/>
</dbReference>
<accession>A0A943HJ74</accession>
<feature type="domain" description="Phosphomannose isomerase type I catalytic" evidence="7">
    <location>
        <begin position="4"/>
        <end position="102"/>
    </location>
</feature>
<dbReference type="GO" id="GO:0005975">
    <property type="term" value="P:carbohydrate metabolic process"/>
    <property type="evidence" value="ECO:0007669"/>
    <property type="project" value="InterPro"/>
</dbReference>
<evidence type="ECO:0000259" key="7">
    <source>
        <dbReference type="Pfam" id="PF20511"/>
    </source>
</evidence>
<evidence type="ECO:0000256" key="5">
    <source>
        <dbReference type="PIRSR" id="PIRSR036894-1"/>
    </source>
</evidence>
<feature type="active site" evidence="6">
    <location>
        <position position="189"/>
    </location>
</feature>
<dbReference type="InterPro" id="IPR051804">
    <property type="entry name" value="Carb_Metab_Reg_Kinase/Isom"/>
</dbReference>
<comment type="caution">
    <text evidence="9">The sequence shown here is derived from an EMBL/GenBank/DDBJ whole genome shotgun (WGS) entry which is preliminary data.</text>
</comment>
<dbReference type="PIRSF" id="PIRSF036894">
    <property type="entry name" value="PMI_Firm_short"/>
    <property type="match status" value="1"/>
</dbReference>
<sequence length="301" mass="32987">MAIVKLTPSCKDYLWGGSRLRTDFGVQSSLDPLAEAWVLSCHPDGPSYLPDGSTLADYVAAHPGCLGTDCEKFEQFPILTKFIDAKNNLSIQVHPSNEYALKNEHQYGKTEMWYVLDCEPGAFLYYGFDHEVSKEEFAERIKNNTLTEVLNAAPVHKGDCFFIPSGTLHAICKGIVVAEVQQNSNVTYRVYDYGRVGADGKPRALHVEKALDVTLRTPPVKHDFGGHLARCEYFTVDAKNGDFDGVADEKSFVSLLITDGAGELTCGGETVPVKKGESYFLPANSGAYTVKGQCQTLVTVV</sequence>
<dbReference type="PANTHER" id="PTHR42742">
    <property type="entry name" value="TRANSCRIPTIONAL REPRESSOR MPRA"/>
    <property type="match status" value="1"/>
</dbReference>
<keyword evidence="9" id="KW-0413">Isomerase</keyword>
<dbReference type="CDD" id="cd07010">
    <property type="entry name" value="cupin_PMI_type_I_N_bac"/>
    <property type="match status" value="1"/>
</dbReference>
<evidence type="ECO:0000259" key="8">
    <source>
        <dbReference type="Pfam" id="PF21621"/>
    </source>
</evidence>
<dbReference type="Pfam" id="PF20511">
    <property type="entry name" value="PMI_typeI_cat"/>
    <property type="match status" value="1"/>
</dbReference>
<evidence type="ECO:0000256" key="3">
    <source>
        <dbReference type="ARBA" id="ARBA00029741"/>
    </source>
</evidence>
<evidence type="ECO:0000313" key="10">
    <source>
        <dbReference type="Proteomes" id="UP000759273"/>
    </source>
</evidence>
<dbReference type="EMBL" id="JAGZGG010000015">
    <property type="protein sequence ID" value="MBS5332391.1"/>
    <property type="molecule type" value="Genomic_DNA"/>
</dbReference>
<name>A0A943HJ74_9FIRM</name>
<feature type="binding site" evidence="5">
    <location>
        <position position="111"/>
    </location>
    <ligand>
        <name>Zn(2+)</name>
        <dbReference type="ChEBI" id="CHEBI:29105"/>
    </ligand>
</feature>
<dbReference type="Pfam" id="PF21621">
    <property type="entry name" value="MPI_cupin_dom"/>
    <property type="match status" value="1"/>
</dbReference>
<proteinExistence type="predicted"/>
<feature type="binding site" evidence="5">
    <location>
        <position position="94"/>
    </location>
    <ligand>
        <name>Zn(2+)</name>
        <dbReference type="ChEBI" id="CHEBI:29105"/>
    </ligand>
</feature>
<comment type="cofactor">
    <cofactor evidence="5">
        <name>Zn(2+)</name>
        <dbReference type="ChEBI" id="CHEBI:29105"/>
    </cofactor>
    <text evidence="5">Binds 1 zinc ion per subunit.</text>
</comment>
<evidence type="ECO:0000256" key="2">
    <source>
        <dbReference type="ARBA" id="ARBA00022833"/>
    </source>
</evidence>
<evidence type="ECO:0000256" key="1">
    <source>
        <dbReference type="ARBA" id="ARBA00022723"/>
    </source>
</evidence>
<protein>
    <recommendedName>
        <fullName evidence="3">Phosphohexomutase</fullName>
    </recommendedName>
    <alternativeName>
        <fullName evidence="4">Phosphomannose isomerase</fullName>
    </alternativeName>
</protein>
<feature type="domain" description="Mannose-6-phosphate isomerase cupin" evidence="8">
    <location>
        <begin position="230"/>
        <end position="299"/>
    </location>
</feature>
<dbReference type="InterPro" id="IPR011051">
    <property type="entry name" value="RmlC_Cupin_sf"/>
</dbReference>
<gene>
    <name evidence="9" type="ORF">KHY36_07680</name>
</gene>
<evidence type="ECO:0000313" key="9">
    <source>
        <dbReference type="EMBL" id="MBS5332391.1"/>
    </source>
</evidence>
<dbReference type="AlphaFoldDB" id="A0A943HJ74"/>
<evidence type="ECO:0000256" key="6">
    <source>
        <dbReference type="PIRSR" id="PIRSR036894-2"/>
    </source>
</evidence>
<organism evidence="9 10">
    <name type="scientific">Subdoligranulum variabile</name>
    <dbReference type="NCBI Taxonomy" id="214851"/>
    <lineage>
        <taxon>Bacteria</taxon>
        <taxon>Bacillati</taxon>
        <taxon>Bacillota</taxon>
        <taxon>Clostridia</taxon>
        <taxon>Eubacteriales</taxon>
        <taxon>Oscillospiraceae</taxon>
        <taxon>Subdoligranulum</taxon>
    </lineage>
</organism>
<dbReference type="PANTHER" id="PTHR42742:SF3">
    <property type="entry name" value="FRUCTOKINASE"/>
    <property type="match status" value="1"/>
</dbReference>
<dbReference type="InterPro" id="IPR049071">
    <property type="entry name" value="MPI_cupin_dom"/>
</dbReference>
<evidence type="ECO:0000256" key="4">
    <source>
        <dbReference type="ARBA" id="ARBA00030762"/>
    </source>
</evidence>
<keyword evidence="2 5" id="KW-0862">Zinc</keyword>
<dbReference type="SUPFAM" id="SSF51182">
    <property type="entry name" value="RmlC-like cupins"/>
    <property type="match status" value="1"/>
</dbReference>
<dbReference type="GO" id="GO:0008270">
    <property type="term" value="F:zinc ion binding"/>
    <property type="evidence" value="ECO:0007669"/>
    <property type="project" value="InterPro"/>
</dbReference>
<dbReference type="Gene3D" id="2.60.120.10">
    <property type="entry name" value="Jelly Rolls"/>
    <property type="match status" value="2"/>
</dbReference>
<dbReference type="GO" id="GO:0004476">
    <property type="term" value="F:mannose-6-phosphate isomerase activity"/>
    <property type="evidence" value="ECO:0007669"/>
    <property type="project" value="InterPro"/>
</dbReference>
<feature type="binding site" evidence="5">
    <location>
        <position position="169"/>
    </location>
    <ligand>
        <name>Zn(2+)</name>
        <dbReference type="ChEBI" id="CHEBI:29105"/>
    </ligand>
</feature>